<protein>
    <recommendedName>
        <fullName evidence="5">DUF1269 domain-containing protein</fullName>
    </recommendedName>
</protein>
<comment type="caution">
    <text evidence="3">The sequence shown here is derived from an EMBL/GenBank/DDBJ whole genome shotgun (WGS) entry which is preliminary data.</text>
</comment>
<reference evidence="4" key="1">
    <citation type="journal article" date="2019" name="Int. J. Syst. Evol. Microbiol.">
        <title>The Global Catalogue of Microorganisms (GCM) 10K type strain sequencing project: providing services to taxonomists for standard genome sequencing and annotation.</title>
        <authorList>
            <consortium name="The Broad Institute Genomics Platform"/>
            <consortium name="The Broad Institute Genome Sequencing Center for Infectious Disease"/>
            <person name="Wu L."/>
            <person name="Ma J."/>
        </authorList>
    </citation>
    <scope>NUCLEOTIDE SEQUENCE [LARGE SCALE GENOMIC DNA]</scope>
    <source>
        <strain evidence="4">JCM 31404</strain>
    </source>
</reference>
<keyword evidence="2" id="KW-0472">Membrane</keyword>
<organism evidence="3 4">
    <name type="scientific">Deinococcus seoulensis</name>
    <dbReference type="NCBI Taxonomy" id="1837379"/>
    <lineage>
        <taxon>Bacteria</taxon>
        <taxon>Thermotogati</taxon>
        <taxon>Deinococcota</taxon>
        <taxon>Deinococci</taxon>
        <taxon>Deinococcales</taxon>
        <taxon>Deinococcaceae</taxon>
        <taxon>Deinococcus</taxon>
    </lineage>
</organism>
<feature type="transmembrane region" description="Helical" evidence="2">
    <location>
        <begin position="200"/>
        <end position="221"/>
    </location>
</feature>
<evidence type="ECO:0000256" key="2">
    <source>
        <dbReference type="SAM" id="Phobius"/>
    </source>
</evidence>
<keyword evidence="2" id="KW-1133">Transmembrane helix</keyword>
<dbReference type="Proteomes" id="UP000634308">
    <property type="component" value="Unassembled WGS sequence"/>
</dbReference>
<evidence type="ECO:0008006" key="5">
    <source>
        <dbReference type="Google" id="ProtNLM"/>
    </source>
</evidence>
<keyword evidence="4" id="KW-1185">Reference proteome</keyword>
<feature type="region of interest" description="Disordered" evidence="1">
    <location>
        <begin position="44"/>
        <end position="77"/>
    </location>
</feature>
<name>A0ABQ2RTZ4_9DEIO</name>
<feature type="compositionally biased region" description="Polar residues" evidence="1">
    <location>
        <begin position="44"/>
        <end position="57"/>
    </location>
</feature>
<gene>
    <name evidence="3" type="ORF">GCM10008959_15230</name>
</gene>
<dbReference type="EMBL" id="BMQM01000007">
    <property type="protein sequence ID" value="GGR54446.1"/>
    <property type="molecule type" value="Genomic_DNA"/>
</dbReference>
<keyword evidence="2" id="KW-0812">Transmembrane</keyword>
<accession>A0ABQ2RTZ4</accession>
<feature type="transmembrane region" description="Helical" evidence="2">
    <location>
        <begin position="168"/>
        <end position="188"/>
    </location>
</feature>
<evidence type="ECO:0000313" key="4">
    <source>
        <dbReference type="Proteomes" id="UP000634308"/>
    </source>
</evidence>
<proteinExistence type="predicted"/>
<evidence type="ECO:0000313" key="3">
    <source>
        <dbReference type="EMBL" id="GGR54446.1"/>
    </source>
</evidence>
<evidence type="ECO:0000256" key="1">
    <source>
        <dbReference type="SAM" id="MobiDB-lite"/>
    </source>
</evidence>
<sequence>MYPIGSDLSACPISQNATPYPATVNTDGHGRVNPSLARNALVATTSDTMARPSSNSGDTDRAEAGSGIPPQHAPHANMKQTPRLCPLVPRQSHGPHAKTLGMESVVALFREPQQAQGVLQALQQRGFEREHLGFALTDVVAEEDIAQRTGVSPEAGEPGGTASVLRGAFLGIIGGLAITTPIWLLLLIIPVTRIYQEGGLLGMLFGVIGGGALGALFGALAGSDHGNYVSLLRRMGVPAAQAEKFYAGLKGGHVMVIARDPSGTRADEALSLMRKHGAVKLEDAVGSGQLQSERH</sequence>